<dbReference type="EMBL" id="LT554740">
    <property type="protein sequence ID" value="SAM07411.1"/>
    <property type="molecule type" value="Genomic_DNA"/>
</dbReference>
<reference evidence="1" key="1">
    <citation type="submission" date="2016-04" db="EMBL/GenBank/DDBJ databases">
        <authorList>
            <person name="Evans L.H."/>
            <person name="Alamgir A."/>
            <person name="Owens N."/>
            <person name="Weber N.D."/>
            <person name="Virtaneva K."/>
            <person name="Barbian K."/>
            <person name="Babar A."/>
            <person name="Rosenke K."/>
        </authorList>
    </citation>
    <scope>NUCLEOTIDE SEQUENCE [LARGE SCALE GENOMIC DNA]</scope>
    <source>
        <strain evidence="1">CBS 101.48</strain>
    </source>
</reference>
<dbReference type="STRING" id="4829.A0A163MPY0"/>
<protein>
    <recommendedName>
        <fullName evidence="3">Late embryogenesis abundant protein LEA-2 subgroup domain-containing protein</fullName>
    </recommendedName>
</protein>
<dbReference type="AlphaFoldDB" id="A0A163MPY0"/>
<keyword evidence="2" id="KW-1185">Reference proteome</keyword>
<accession>A0A163MPY0</accession>
<evidence type="ECO:0000313" key="1">
    <source>
        <dbReference type="EMBL" id="SAM07411.1"/>
    </source>
</evidence>
<sequence>MSKFIMPTIEIGGVTNSTGTTGKSSSPLSFNGDKLQLNFGLTVLAKNPNLLPIYVSDMNATAFYPDPKGTGKMSPVGGGYLAYQELPKYSDFNFTFPFSIVYDPLEDPDQTILNDLAEKCGLTGDEPTDLTIAYTIHVTAKVLFVSVHPTIDSQSTFPCPIQVSSNASADSQ</sequence>
<dbReference type="Proteomes" id="UP000078561">
    <property type="component" value="Unassembled WGS sequence"/>
</dbReference>
<dbReference type="InParanoid" id="A0A163MPY0"/>
<organism evidence="1">
    <name type="scientific">Absidia glauca</name>
    <name type="common">Pin mould</name>
    <dbReference type="NCBI Taxonomy" id="4829"/>
    <lineage>
        <taxon>Eukaryota</taxon>
        <taxon>Fungi</taxon>
        <taxon>Fungi incertae sedis</taxon>
        <taxon>Mucoromycota</taxon>
        <taxon>Mucoromycotina</taxon>
        <taxon>Mucoromycetes</taxon>
        <taxon>Mucorales</taxon>
        <taxon>Cunninghamellaceae</taxon>
        <taxon>Absidia</taxon>
    </lineage>
</organism>
<evidence type="ECO:0008006" key="3">
    <source>
        <dbReference type="Google" id="ProtNLM"/>
    </source>
</evidence>
<name>A0A163MPY0_ABSGL</name>
<proteinExistence type="predicted"/>
<gene>
    <name evidence="1" type="primary">ABSGL_13052.1 scaffold 13554</name>
</gene>
<dbReference type="OMA" id="FIMPTIE"/>
<evidence type="ECO:0000313" key="2">
    <source>
        <dbReference type="Proteomes" id="UP000078561"/>
    </source>
</evidence>
<dbReference type="OrthoDB" id="20273at2759"/>